<keyword evidence="4" id="KW-0630">Potassium</keyword>
<evidence type="ECO:0000256" key="4">
    <source>
        <dbReference type="ARBA" id="ARBA00022958"/>
    </source>
</evidence>
<dbReference type="InterPro" id="IPR050721">
    <property type="entry name" value="Trk_Ktr_HKT_K-transport"/>
</dbReference>
<keyword evidence="6" id="KW-0406">Ion transport</keyword>
<dbReference type="PRINTS" id="PR00335">
    <property type="entry name" value="KUPTAKETRKA"/>
</dbReference>
<evidence type="ECO:0000256" key="6">
    <source>
        <dbReference type="ARBA" id="ARBA00023065"/>
    </source>
</evidence>
<dbReference type="SUPFAM" id="SSF116726">
    <property type="entry name" value="TrkA C-terminal domain-like"/>
    <property type="match status" value="1"/>
</dbReference>
<keyword evidence="5" id="KW-0520">NAD</keyword>
<evidence type="ECO:0000313" key="10">
    <source>
        <dbReference type="Proteomes" id="UP000245474"/>
    </source>
</evidence>
<protein>
    <recommendedName>
        <fullName evidence="1">Trk system potassium uptake protein TrkA</fullName>
    </recommendedName>
</protein>
<evidence type="ECO:0000256" key="5">
    <source>
        <dbReference type="ARBA" id="ARBA00023027"/>
    </source>
</evidence>
<dbReference type="RefSeq" id="WP_109675788.1">
    <property type="nucleotide sequence ID" value="NZ_CP086615.1"/>
</dbReference>
<dbReference type="OrthoDB" id="9785285at2"/>
<dbReference type="PROSITE" id="PS51202">
    <property type="entry name" value="RCK_C"/>
    <property type="match status" value="1"/>
</dbReference>
<dbReference type="AlphaFoldDB" id="A0A2U2N7R0"/>
<keyword evidence="10" id="KW-1185">Reference proteome</keyword>
<dbReference type="InterPro" id="IPR036721">
    <property type="entry name" value="RCK_C_sf"/>
</dbReference>
<dbReference type="Gene3D" id="3.40.50.720">
    <property type="entry name" value="NAD(P)-binding Rossmann-like Domain"/>
    <property type="match status" value="1"/>
</dbReference>
<proteinExistence type="predicted"/>
<evidence type="ECO:0000256" key="2">
    <source>
        <dbReference type="ARBA" id="ARBA00022448"/>
    </source>
</evidence>
<dbReference type="Gene3D" id="3.30.70.1450">
    <property type="entry name" value="Regulator of K+ conductance, C-terminal domain"/>
    <property type="match status" value="1"/>
</dbReference>
<feature type="domain" description="RCK C-terminal" evidence="8">
    <location>
        <begin position="135"/>
        <end position="221"/>
    </location>
</feature>
<evidence type="ECO:0000256" key="1">
    <source>
        <dbReference type="ARBA" id="ARBA00017378"/>
    </source>
</evidence>
<dbReference type="PANTHER" id="PTHR43833">
    <property type="entry name" value="POTASSIUM CHANNEL PROTEIN 2-RELATED-RELATED"/>
    <property type="match status" value="1"/>
</dbReference>
<accession>A0A2U2N7R0</accession>
<dbReference type="InterPro" id="IPR036291">
    <property type="entry name" value="NAD(P)-bd_dom_sf"/>
</dbReference>
<keyword evidence="2" id="KW-0813">Transport</keyword>
<dbReference type="Pfam" id="PF02080">
    <property type="entry name" value="TrkA_C"/>
    <property type="match status" value="1"/>
</dbReference>
<dbReference type="PANTHER" id="PTHR43833:SF5">
    <property type="entry name" value="TRK SYSTEM POTASSIUM UPTAKE PROTEIN TRKA"/>
    <property type="match status" value="1"/>
</dbReference>
<dbReference type="InterPro" id="IPR006037">
    <property type="entry name" value="RCK_C"/>
</dbReference>
<reference evidence="9 10" key="1">
    <citation type="submission" date="2018-05" db="EMBL/GenBank/DDBJ databases">
        <title>Spiribacter halobius sp. nov., a moderately halophilic bacterium isolated from marine solar saltern.</title>
        <authorList>
            <person name="Zheng W.-S."/>
            <person name="Lu D.-C."/>
            <person name="Du Z.-J."/>
        </authorList>
    </citation>
    <scope>NUCLEOTIDE SEQUENCE [LARGE SCALE GENOMIC DNA]</scope>
    <source>
        <strain evidence="9 10">E85</strain>
    </source>
</reference>
<dbReference type="InterPro" id="IPR003148">
    <property type="entry name" value="RCK_N"/>
</dbReference>
<dbReference type="Pfam" id="PF02254">
    <property type="entry name" value="TrkA_N"/>
    <property type="match status" value="1"/>
</dbReference>
<dbReference type="Proteomes" id="UP000245474">
    <property type="component" value="Unassembled WGS sequence"/>
</dbReference>
<evidence type="ECO:0000256" key="3">
    <source>
        <dbReference type="ARBA" id="ARBA00022538"/>
    </source>
</evidence>
<dbReference type="EMBL" id="QFFI01000003">
    <property type="protein sequence ID" value="PWG65097.1"/>
    <property type="molecule type" value="Genomic_DNA"/>
</dbReference>
<dbReference type="GO" id="GO:0005886">
    <property type="term" value="C:plasma membrane"/>
    <property type="evidence" value="ECO:0007669"/>
    <property type="project" value="InterPro"/>
</dbReference>
<dbReference type="GO" id="GO:0015079">
    <property type="term" value="F:potassium ion transmembrane transporter activity"/>
    <property type="evidence" value="ECO:0007669"/>
    <property type="project" value="InterPro"/>
</dbReference>
<dbReference type="InterPro" id="IPR006036">
    <property type="entry name" value="K_uptake_TrkA"/>
</dbReference>
<organism evidence="9 10">
    <name type="scientific">Sediminicurvatus halobius</name>
    <dbReference type="NCBI Taxonomy" id="2182432"/>
    <lineage>
        <taxon>Bacteria</taxon>
        <taxon>Pseudomonadati</taxon>
        <taxon>Pseudomonadota</taxon>
        <taxon>Gammaproteobacteria</taxon>
        <taxon>Chromatiales</taxon>
        <taxon>Ectothiorhodospiraceae</taxon>
        <taxon>Sediminicurvatus</taxon>
    </lineage>
</organism>
<keyword evidence="3" id="KW-0633">Potassium transport</keyword>
<evidence type="ECO:0000313" key="9">
    <source>
        <dbReference type="EMBL" id="PWG65097.1"/>
    </source>
</evidence>
<dbReference type="PROSITE" id="PS51201">
    <property type="entry name" value="RCK_N"/>
    <property type="match status" value="1"/>
</dbReference>
<gene>
    <name evidence="9" type="ORF">DEM34_02110</name>
</gene>
<sequence length="223" mass="24125">MYLVIVGAGPVGNSLIELALEAGHDVVMVEPDAARAEHCADRHDVRVLAMDVAEDEFPEESGLEQADALIATTTDDSTNLMAVFLGRETGVATLASTVNHDSHVQLFRRLGVRVLADPERLVAQHLLDITLLPRTTDVTTLQDSEQVIELTLAPGSPLAGLTLEEIAERELLGPGLFIISVARKGKAFFPRHATRLEGGDQLIVFSRSAIRREDLDVFNGGRS</sequence>
<dbReference type="SUPFAM" id="SSF51735">
    <property type="entry name" value="NAD(P)-binding Rossmann-fold domains"/>
    <property type="match status" value="1"/>
</dbReference>
<evidence type="ECO:0000259" key="8">
    <source>
        <dbReference type="PROSITE" id="PS51202"/>
    </source>
</evidence>
<feature type="domain" description="RCK N-terminal" evidence="7">
    <location>
        <begin position="1"/>
        <end position="122"/>
    </location>
</feature>
<comment type="caution">
    <text evidence="9">The sequence shown here is derived from an EMBL/GenBank/DDBJ whole genome shotgun (WGS) entry which is preliminary data.</text>
</comment>
<name>A0A2U2N7R0_9GAMM</name>
<evidence type="ECO:0000259" key="7">
    <source>
        <dbReference type="PROSITE" id="PS51201"/>
    </source>
</evidence>